<keyword evidence="1" id="KW-1133">Transmembrane helix</keyword>
<evidence type="ECO:0000256" key="1">
    <source>
        <dbReference type="SAM" id="Phobius"/>
    </source>
</evidence>
<organism evidence="2">
    <name type="scientific">Timema bartmani</name>
    <dbReference type="NCBI Taxonomy" id="61472"/>
    <lineage>
        <taxon>Eukaryota</taxon>
        <taxon>Metazoa</taxon>
        <taxon>Ecdysozoa</taxon>
        <taxon>Arthropoda</taxon>
        <taxon>Hexapoda</taxon>
        <taxon>Insecta</taxon>
        <taxon>Pterygota</taxon>
        <taxon>Neoptera</taxon>
        <taxon>Polyneoptera</taxon>
        <taxon>Phasmatodea</taxon>
        <taxon>Timematodea</taxon>
        <taxon>Timematoidea</taxon>
        <taxon>Timematidae</taxon>
        <taxon>Timema</taxon>
    </lineage>
</organism>
<protein>
    <submittedName>
        <fullName evidence="2">Uncharacterized protein</fullName>
    </submittedName>
</protein>
<sequence>MIFDPVTYVELVVIGRRLHSGGKRFRLVFLLEGSGLDSCFYWREEVQTRVSTGEKRLRLVFRLEGRGSDSCFDWREEVQTRVSTGGKGTDSCLDWREEVQTRVSTGGKRFRLVFLLEGSGSDSCFDWREEVQTFVSTGGKGSDSCFDWREEVQTCVSTGGKRFRLVFRLEGRGSDSCFDWRLVFRPLAIARSEKFPRVLDLCQRVLKLYLSPDSISSGGKMATGVNAVIHKKKDRVNRNEPPSTRDCCSALVNTVLSETVCSDLVHTVLSEIVAVLLVYTVQSGTVAVLFFVVLTLLRTRHDTTRLARARVTFELKCNSRDRVFKLNLSNISHSHCESLGGKLPLAQGDIGYLLNSTFLLSCAEREQPLLGIDQDISLEFSY</sequence>
<proteinExistence type="predicted"/>
<gene>
    <name evidence="2" type="ORF">TBIB3V08_LOCUS7323</name>
</gene>
<accession>A0A7R9F0W9</accession>
<reference evidence="2" key="1">
    <citation type="submission" date="2020-11" db="EMBL/GenBank/DDBJ databases">
        <authorList>
            <person name="Tran Van P."/>
        </authorList>
    </citation>
    <scope>NUCLEOTIDE SEQUENCE</scope>
</reference>
<dbReference type="EMBL" id="OD566997">
    <property type="protein sequence ID" value="CAD7444959.1"/>
    <property type="molecule type" value="Genomic_DNA"/>
</dbReference>
<name>A0A7R9F0W9_9NEOP</name>
<keyword evidence="1" id="KW-0472">Membrane</keyword>
<keyword evidence="1" id="KW-0812">Transmembrane</keyword>
<feature type="transmembrane region" description="Helical" evidence="1">
    <location>
        <begin position="272"/>
        <end position="297"/>
    </location>
</feature>
<dbReference type="AlphaFoldDB" id="A0A7R9F0W9"/>
<evidence type="ECO:0000313" key="2">
    <source>
        <dbReference type="EMBL" id="CAD7444959.1"/>
    </source>
</evidence>